<accession>A0A1H2LPB6</accession>
<dbReference type="Pfam" id="PF02498">
    <property type="entry name" value="Bro-N"/>
    <property type="match status" value="1"/>
</dbReference>
<evidence type="ECO:0000313" key="2">
    <source>
        <dbReference type="EMBL" id="SDU82196.1"/>
    </source>
</evidence>
<evidence type="ECO:0000313" key="3">
    <source>
        <dbReference type="Proteomes" id="UP000198675"/>
    </source>
</evidence>
<gene>
    <name evidence="2" type="ORF">SAMN05216363_1881</name>
</gene>
<dbReference type="AlphaFoldDB" id="A0A1H2LPB6"/>
<dbReference type="Proteomes" id="UP000198675">
    <property type="component" value="Chromosome I"/>
</dbReference>
<dbReference type="EMBL" id="LT629797">
    <property type="protein sequence ID" value="SDU82196.1"/>
    <property type="molecule type" value="Genomic_DNA"/>
</dbReference>
<name>A0A1H2LPB6_9PSED</name>
<dbReference type="SMART" id="SM01040">
    <property type="entry name" value="Bro-N"/>
    <property type="match status" value="1"/>
</dbReference>
<dbReference type="PROSITE" id="PS51750">
    <property type="entry name" value="BRO_N"/>
    <property type="match status" value="1"/>
</dbReference>
<feature type="domain" description="Bro-N" evidence="1">
    <location>
        <begin position="1"/>
        <end position="114"/>
    </location>
</feature>
<sequence length="243" mass="26591">MTALTFRDTRLDVIDRNGQRWLTAEQIGLALGYAPDNARKGVIKLFNTHSDEFTEADTFVAVLATNSRGNPNTRLFSSSGCILLGFFANTARAKEFRVWAKQVLAARPATAAPARGPSGRVLITRAMERQVLELFVAGWRQRAIAAEVGLSAAAINLLLHAKYQFSPAAGEPQCSPELLAAVAVKHLQNEQARLIEQQQRLAQRFCNSAHNQPLADQLDRIGRHLQQAAAVVLLPLSSKDGEQ</sequence>
<reference evidence="3" key="1">
    <citation type="submission" date="2016-10" db="EMBL/GenBank/DDBJ databases">
        <authorList>
            <person name="Varghese N."/>
            <person name="Submissions S."/>
        </authorList>
    </citation>
    <scope>NUCLEOTIDE SEQUENCE [LARGE SCALE GENOMIC DNA]</scope>
    <source>
        <strain evidence="3">KCTC 32246</strain>
    </source>
</reference>
<protein>
    <submittedName>
        <fullName evidence="2">Prophage antirepressor</fullName>
    </submittedName>
</protein>
<dbReference type="InterPro" id="IPR003497">
    <property type="entry name" value="BRO_N_domain"/>
</dbReference>
<keyword evidence="3" id="KW-1185">Reference proteome</keyword>
<evidence type="ECO:0000259" key="1">
    <source>
        <dbReference type="PROSITE" id="PS51750"/>
    </source>
</evidence>
<organism evidence="2 3">
    <name type="scientific">Pseudomonas sihuiensis</name>
    <dbReference type="NCBI Taxonomy" id="1274359"/>
    <lineage>
        <taxon>Bacteria</taxon>
        <taxon>Pseudomonadati</taxon>
        <taxon>Pseudomonadota</taxon>
        <taxon>Gammaproteobacteria</taxon>
        <taxon>Pseudomonadales</taxon>
        <taxon>Pseudomonadaceae</taxon>
        <taxon>Pseudomonas</taxon>
    </lineage>
</organism>
<dbReference type="RefSeq" id="WP_092376246.1">
    <property type="nucleotide sequence ID" value="NZ_LT629797.1"/>
</dbReference>
<proteinExistence type="predicted"/>